<dbReference type="Pfam" id="PF19054">
    <property type="entry name" value="DUF5753"/>
    <property type="match status" value="1"/>
</dbReference>
<dbReference type="Pfam" id="PF13560">
    <property type="entry name" value="HTH_31"/>
    <property type="match status" value="1"/>
</dbReference>
<dbReference type="EMBL" id="BIFH01000037">
    <property type="protein sequence ID" value="GCE00104.1"/>
    <property type="molecule type" value="Genomic_DNA"/>
</dbReference>
<dbReference type="OrthoDB" id="4285266at2"/>
<dbReference type="AlphaFoldDB" id="A0A401YZT1"/>
<organism evidence="2 3">
    <name type="scientific">Embleya hyalina</name>
    <dbReference type="NCBI Taxonomy" id="516124"/>
    <lineage>
        <taxon>Bacteria</taxon>
        <taxon>Bacillati</taxon>
        <taxon>Actinomycetota</taxon>
        <taxon>Actinomycetes</taxon>
        <taxon>Kitasatosporales</taxon>
        <taxon>Streptomycetaceae</taxon>
        <taxon>Embleya</taxon>
    </lineage>
</organism>
<feature type="domain" description="HTH cro/C1-type" evidence="1">
    <location>
        <begin position="21"/>
        <end position="76"/>
    </location>
</feature>
<evidence type="ECO:0000313" key="2">
    <source>
        <dbReference type="EMBL" id="GCE00104.1"/>
    </source>
</evidence>
<reference evidence="2 3" key="1">
    <citation type="submission" date="2018-12" db="EMBL/GenBank/DDBJ databases">
        <title>Draft genome sequence of Embleya hyalina NBRC 13850T.</title>
        <authorList>
            <person name="Komaki H."/>
            <person name="Hosoyama A."/>
            <person name="Kimura A."/>
            <person name="Ichikawa N."/>
            <person name="Tamura T."/>
        </authorList>
    </citation>
    <scope>NUCLEOTIDE SEQUENCE [LARGE SCALE GENOMIC DNA]</scope>
    <source>
        <strain evidence="2 3">NBRC 13850</strain>
    </source>
</reference>
<keyword evidence="3" id="KW-1185">Reference proteome</keyword>
<evidence type="ECO:0000259" key="1">
    <source>
        <dbReference type="PROSITE" id="PS50943"/>
    </source>
</evidence>
<dbReference type="InterPro" id="IPR010982">
    <property type="entry name" value="Lambda_DNA-bd_dom_sf"/>
</dbReference>
<dbReference type="GO" id="GO:0003677">
    <property type="term" value="F:DNA binding"/>
    <property type="evidence" value="ECO:0007669"/>
    <property type="project" value="InterPro"/>
</dbReference>
<gene>
    <name evidence="2" type="ORF">EHYA_07829</name>
</gene>
<dbReference type="RefSeq" id="WP_126641850.1">
    <property type="nucleotide sequence ID" value="NZ_BIFH01000037.1"/>
</dbReference>
<sequence>MIEDIESATPALCRLQLGAELRRLRHGAGMKSSQVAKRLLWSPSKVTRLEYGDNVVVEPEDAVMLCELYRTDPATSTLLKDYAVVTKTKEDRWASDRDDALIRPTLHAFIGLEASAVALRCHASDYVPGLLQTEAYARATHMTVPGMFSTEEIEARVATRMARKEVLHRADAPVDLRVILSESVLRRHAGGPAVAREQLKHIAEVSTLDNVQVQVLPFSLGIHTGMSGPFTLIRFANNSTLRPIVYLENMAASWVVGQATVIDGYERAFSDLQALAPGPQEAREMIHEVIKEM</sequence>
<dbReference type="InterPro" id="IPR043917">
    <property type="entry name" value="DUF5753"/>
</dbReference>
<evidence type="ECO:0000313" key="3">
    <source>
        <dbReference type="Proteomes" id="UP000286931"/>
    </source>
</evidence>
<dbReference type="Proteomes" id="UP000286931">
    <property type="component" value="Unassembled WGS sequence"/>
</dbReference>
<dbReference type="SUPFAM" id="SSF47413">
    <property type="entry name" value="lambda repressor-like DNA-binding domains"/>
    <property type="match status" value="1"/>
</dbReference>
<comment type="caution">
    <text evidence="2">The sequence shown here is derived from an EMBL/GenBank/DDBJ whole genome shotgun (WGS) entry which is preliminary data.</text>
</comment>
<protein>
    <submittedName>
        <fullName evidence="2">Transcriptional regulator</fullName>
    </submittedName>
</protein>
<dbReference type="Gene3D" id="1.10.260.40">
    <property type="entry name" value="lambda repressor-like DNA-binding domains"/>
    <property type="match status" value="1"/>
</dbReference>
<dbReference type="InterPro" id="IPR001387">
    <property type="entry name" value="Cro/C1-type_HTH"/>
</dbReference>
<name>A0A401YZT1_9ACTN</name>
<dbReference type="CDD" id="cd00093">
    <property type="entry name" value="HTH_XRE"/>
    <property type="match status" value="1"/>
</dbReference>
<accession>A0A401YZT1</accession>
<dbReference type="PROSITE" id="PS50943">
    <property type="entry name" value="HTH_CROC1"/>
    <property type="match status" value="1"/>
</dbReference>
<proteinExistence type="predicted"/>